<dbReference type="PANTHER" id="PTHR46586:SF3">
    <property type="entry name" value="ANKYRIN REPEAT-CONTAINING PROTEIN"/>
    <property type="match status" value="1"/>
</dbReference>
<protein>
    <recommendedName>
        <fullName evidence="3">Ankyrin repeat protein</fullName>
    </recommendedName>
</protein>
<dbReference type="InterPro" id="IPR052050">
    <property type="entry name" value="SecEffector_AnkRepeat"/>
</dbReference>
<proteinExistence type="predicted"/>
<dbReference type="PANTHER" id="PTHR46586">
    <property type="entry name" value="ANKYRIN REPEAT-CONTAINING PROTEIN"/>
    <property type="match status" value="1"/>
</dbReference>
<comment type="caution">
    <text evidence="1">The sequence shown here is derived from an EMBL/GenBank/DDBJ whole genome shotgun (WGS) entry which is preliminary data.</text>
</comment>
<feature type="non-terminal residue" evidence="1">
    <location>
        <position position="321"/>
    </location>
</feature>
<name>A0ABR4MVB8_9FUNG</name>
<dbReference type="InterPro" id="IPR002110">
    <property type="entry name" value="Ankyrin_rpt"/>
</dbReference>
<evidence type="ECO:0000313" key="2">
    <source>
        <dbReference type="Proteomes" id="UP001527925"/>
    </source>
</evidence>
<dbReference type="Proteomes" id="UP001527925">
    <property type="component" value="Unassembled WGS sequence"/>
</dbReference>
<dbReference type="EMBL" id="JADGIZ020000135">
    <property type="protein sequence ID" value="KAL2911222.1"/>
    <property type="molecule type" value="Genomic_DNA"/>
</dbReference>
<organism evidence="1 2">
    <name type="scientific">Polyrhizophydium stewartii</name>
    <dbReference type="NCBI Taxonomy" id="2732419"/>
    <lineage>
        <taxon>Eukaryota</taxon>
        <taxon>Fungi</taxon>
        <taxon>Fungi incertae sedis</taxon>
        <taxon>Chytridiomycota</taxon>
        <taxon>Chytridiomycota incertae sedis</taxon>
        <taxon>Chytridiomycetes</taxon>
        <taxon>Rhizophydiales</taxon>
        <taxon>Rhizophydiales incertae sedis</taxon>
        <taxon>Polyrhizophydium</taxon>
    </lineage>
</organism>
<sequence length="321" mass="34258">MPVAASRFERLPPELRDQVAALAGPLTEHLLGHRHRLLARGRRLLGSLRLRNGDAFDVDGAIAGGEAAASERLASELAARTVWTDALRSGWKGCLEQLPDCVPSMEQATALAESPSDMQNRLASHIQTLLSDAAIAASVASIEARSELRLPFRDWDPVPRRQRGTNPAAEASLRCFFVLLRMAVARRLRAGHTEASVGSSVIAPAFTVLIGFALDAFSDGWTTDAMDNAAALGHLCALKLLAARRPEGCSQCAMNSAAMSGHLHIAEWLHANTSPGCTSWAMDAAAMRGHLSVVVFLHLHWQEGCTTEAVDQAAAAGHADV</sequence>
<accession>A0ABR4MVB8</accession>
<dbReference type="Pfam" id="PF13637">
    <property type="entry name" value="Ank_4"/>
    <property type="match status" value="1"/>
</dbReference>
<gene>
    <name evidence="1" type="ORF">HK105_209306</name>
</gene>
<evidence type="ECO:0008006" key="3">
    <source>
        <dbReference type="Google" id="ProtNLM"/>
    </source>
</evidence>
<dbReference type="SUPFAM" id="SSF140860">
    <property type="entry name" value="Pseudo ankyrin repeat-like"/>
    <property type="match status" value="1"/>
</dbReference>
<keyword evidence="2" id="KW-1185">Reference proteome</keyword>
<evidence type="ECO:0000313" key="1">
    <source>
        <dbReference type="EMBL" id="KAL2911222.1"/>
    </source>
</evidence>
<reference evidence="1 2" key="1">
    <citation type="submission" date="2023-09" db="EMBL/GenBank/DDBJ databases">
        <title>Pangenome analysis of Batrachochytrium dendrobatidis and related Chytrids.</title>
        <authorList>
            <person name="Yacoub M.N."/>
            <person name="Stajich J.E."/>
            <person name="James T.Y."/>
        </authorList>
    </citation>
    <scope>NUCLEOTIDE SEQUENCE [LARGE SCALE GENOMIC DNA]</scope>
    <source>
        <strain evidence="1 2">JEL0888</strain>
    </source>
</reference>